<dbReference type="AlphaFoldDB" id="A0A0F6YLD5"/>
<evidence type="ECO:0000313" key="4">
    <source>
        <dbReference type="Proteomes" id="UP000034883"/>
    </source>
</evidence>
<gene>
    <name evidence="3" type="ORF">DB32_006475</name>
</gene>
<evidence type="ECO:0000313" key="3">
    <source>
        <dbReference type="EMBL" id="AKF09326.1"/>
    </source>
</evidence>
<organism evidence="3 4">
    <name type="scientific">Sandaracinus amylolyticus</name>
    <dbReference type="NCBI Taxonomy" id="927083"/>
    <lineage>
        <taxon>Bacteria</taxon>
        <taxon>Pseudomonadati</taxon>
        <taxon>Myxococcota</taxon>
        <taxon>Polyangia</taxon>
        <taxon>Polyangiales</taxon>
        <taxon>Sandaracinaceae</taxon>
        <taxon>Sandaracinus</taxon>
    </lineage>
</organism>
<accession>A0A0F6YLD5</accession>
<keyword evidence="4" id="KW-1185">Reference proteome</keyword>
<evidence type="ECO:0000256" key="2">
    <source>
        <dbReference type="SAM" id="MobiDB-lite"/>
    </source>
</evidence>
<evidence type="ECO:0000256" key="1">
    <source>
        <dbReference type="SAM" id="Coils"/>
    </source>
</evidence>
<dbReference type="STRING" id="927083.DB32_006475"/>
<sequence length="128" mass="13625">MTIPPNDSDADDLHAELDRLDRELEVLRTRLADDKGALLEAQARCRALRDRSTDPEPEPSIGGRRMARTSRLASTRLSSRTAPVVLRAIAGGAARNAALTSAEIATARARAALATDDPEQEQGGPDAA</sequence>
<keyword evidence="1" id="KW-0175">Coiled coil</keyword>
<feature type="region of interest" description="Disordered" evidence="2">
    <location>
        <begin position="47"/>
        <end position="77"/>
    </location>
</feature>
<dbReference type="KEGG" id="samy:DB32_006475"/>
<reference evidence="3 4" key="1">
    <citation type="submission" date="2015-03" db="EMBL/GenBank/DDBJ databases">
        <title>Genome assembly of Sandaracinus amylolyticus DSM 53668.</title>
        <authorList>
            <person name="Sharma G."/>
            <person name="Subramanian S."/>
        </authorList>
    </citation>
    <scope>NUCLEOTIDE SEQUENCE [LARGE SCALE GENOMIC DNA]</scope>
    <source>
        <strain evidence="3 4">DSM 53668</strain>
    </source>
</reference>
<dbReference type="Proteomes" id="UP000034883">
    <property type="component" value="Chromosome"/>
</dbReference>
<name>A0A0F6YLD5_9BACT</name>
<proteinExistence type="predicted"/>
<dbReference type="EMBL" id="CP011125">
    <property type="protein sequence ID" value="AKF09326.1"/>
    <property type="molecule type" value="Genomic_DNA"/>
</dbReference>
<protein>
    <submittedName>
        <fullName evidence="3">Uncharacterized protein</fullName>
    </submittedName>
</protein>
<feature type="coiled-coil region" evidence="1">
    <location>
        <begin position="10"/>
        <end position="37"/>
    </location>
</feature>
<dbReference type="RefSeq" id="WP_157069613.1">
    <property type="nucleotide sequence ID" value="NZ_CP011125.1"/>
</dbReference>
<feature type="region of interest" description="Disordered" evidence="2">
    <location>
        <begin position="109"/>
        <end position="128"/>
    </location>
</feature>